<sequence length="283" mass="32491">MLERLHPHTLLFPTRIEPHRWRFEGEKRQGQARRDQSIILDLAKFITWVNDYCHRLRRDDGIPDDGRGRLKPSRFRRTLAWFIRRRPRGLVAASIQHGHAHTQMLQGYAGSYESGFPDEYAFEDWLYRLECLSDDEQALSEGEHVSGPAADTYRSRISGAHREFAGRVLTKQRQARDLMGNPLLQIHHGEGMTCVLNPATAACQLRGTVDDPLVTPDTDDCRPQCPNIARTDRDVEHVKRRAAELAEIIADPLAPPIRHERERHELGRLKSIIDAHQRGAADR</sequence>
<name>A0A919AZ47_9ACTN</name>
<dbReference type="Proteomes" id="UP000630718">
    <property type="component" value="Unassembled WGS sequence"/>
</dbReference>
<accession>A0A919AZ47</accession>
<reference evidence="1" key="2">
    <citation type="submission" date="2020-09" db="EMBL/GenBank/DDBJ databases">
        <authorList>
            <person name="Sun Q."/>
            <person name="Ohkuma M."/>
        </authorList>
    </citation>
    <scope>NUCLEOTIDE SEQUENCE</scope>
    <source>
        <strain evidence="1">JCM 4477</strain>
    </source>
</reference>
<keyword evidence="2" id="KW-1185">Reference proteome</keyword>
<reference evidence="1" key="1">
    <citation type="journal article" date="2014" name="Int. J. Syst. Evol. Microbiol.">
        <title>Complete genome sequence of Corynebacterium casei LMG S-19264T (=DSM 44701T), isolated from a smear-ripened cheese.</title>
        <authorList>
            <consortium name="US DOE Joint Genome Institute (JGI-PGF)"/>
            <person name="Walter F."/>
            <person name="Albersmeier A."/>
            <person name="Kalinowski J."/>
            <person name="Ruckert C."/>
        </authorList>
    </citation>
    <scope>NUCLEOTIDE SEQUENCE</scope>
    <source>
        <strain evidence="1">JCM 4477</strain>
    </source>
</reference>
<protein>
    <recommendedName>
        <fullName evidence="3">Integrase</fullName>
    </recommendedName>
</protein>
<evidence type="ECO:0000313" key="2">
    <source>
        <dbReference type="Proteomes" id="UP000630718"/>
    </source>
</evidence>
<dbReference type="EMBL" id="BNBI01000023">
    <property type="protein sequence ID" value="GHF33784.1"/>
    <property type="molecule type" value="Genomic_DNA"/>
</dbReference>
<dbReference type="RefSeq" id="WP_229910677.1">
    <property type="nucleotide sequence ID" value="NZ_BNBI01000023.1"/>
</dbReference>
<comment type="caution">
    <text evidence="1">The sequence shown here is derived from an EMBL/GenBank/DDBJ whole genome shotgun (WGS) entry which is preliminary data.</text>
</comment>
<evidence type="ECO:0000313" key="1">
    <source>
        <dbReference type="EMBL" id="GHF33784.1"/>
    </source>
</evidence>
<dbReference type="AlphaFoldDB" id="A0A919AZ47"/>
<gene>
    <name evidence="1" type="ORF">GCM10018772_69290</name>
</gene>
<proteinExistence type="predicted"/>
<organism evidence="1 2">
    <name type="scientific">Streptomyces fumanus</name>
    <dbReference type="NCBI Taxonomy" id="67302"/>
    <lineage>
        <taxon>Bacteria</taxon>
        <taxon>Bacillati</taxon>
        <taxon>Actinomycetota</taxon>
        <taxon>Actinomycetes</taxon>
        <taxon>Kitasatosporales</taxon>
        <taxon>Streptomycetaceae</taxon>
        <taxon>Streptomyces</taxon>
    </lineage>
</organism>
<evidence type="ECO:0008006" key="3">
    <source>
        <dbReference type="Google" id="ProtNLM"/>
    </source>
</evidence>